<feature type="compositionally biased region" description="Basic and acidic residues" evidence="1">
    <location>
        <begin position="310"/>
        <end position="320"/>
    </location>
</feature>
<sequence>MPTRASVDTHHAQNPSRVTRGRLVFCVHHHARAFIDTDRRTASAVDVLPPPSPSPRPSRNCAQLARHAVGQGAWWSSVQQISADGESRPLPPPPPTVAVPRGTPPHDLYLATSRTRAPVLPTFVPCTVLDDSAVAACEEQLMDTGLWEHLAVGDVVCNFGYVPPVPEHGNGDVEPKQEWLLFDGSGLSPYAPPPARGPALAPPRRSTTRISSCPGRTHTMSSPSPRSRAACGPTPIRTRASAARGALSHADVQLTLTYVPTRVRSPHSPQGYAVVRKFVWIVCLQYLLDVDVCVPDFEALNVMKHRKLDEDGAERDDRQTEMISETNRKRRKLERERRALERPQPERRMLEPPQEVCTPASLCKTVKTYPFGIASFETNANNTLQCPMKLGHTLEQPGEHLRKRPLRQRPARA</sequence>
<protein>
    <submittedName>
        <fullName evidence="2">Uncharacterized protein</fullName>
    </submittedName>
</protein>
<feature type="region of interest" description="Disordered" evidence="1">
    <location>
        <begin position="310"/>
        <end position="353"/>
    </location>
</feature>
<evidence type="ECO:0000313" key="2">
    <source>
        <dbReference type="EMBL" id="KAH9832022.1"/>
    </source>
</evidence>
<dbReference type="Proteomes" id="UP000814176">
    <property type="component" value="Unassembled WGS sequence"/>
</dbReference>
<evidence type="ECO:0000256" key="1">
    <source>
        <dbReference type="SAM" id="MobiDB-lite"/>
    </source>
</evidence>
<name>A0ABQ8K4Y4_9APHY</name>
<evidence type="ECO:0000313" key="3">
    <source>
        <dbReference type="Proteomes" id="UP000814176"/>
    </source>
</evidence>
<feature type="compositionally biased region" description="Basic residues" evidence="1">
    <location>
        <begin position="401"/>
        <end position="413"/>
    </location>
</feature>
<reference evidence="2 3" key="1">
    <citation type="journal article" date="2021" name="Environ. Microbiol.">
        <title>Gene family expansions and transcriptome signatures uncover fungal adaptations to wood decay.</title>
        <authorList>
            <person name="Hage H."/>
            <person name="Miyauchi S."/>
            <person name="Viragh M."/>
            <person name="Drula E."/>
            <person name="Min B."/>
            <person name="Chaduli D."/>
            <person name="Navarro D."/>
            <person name="Favel A."/>
            <person name="Norest M."/>
            <person name="Lesage-Meessen L."/>
            <person name="Balint B."/>
            <person name="Merenyi Z."/>
            <person name="de Eugenio L."/>
            <person name="Morin E."/>
            <person name="Martinez A.T."/>
            <person name="Baldrian P."/>
            <person name="Stursova M."/>
            <person name="Martinez M.J."/>
            <person name="Novotny C."/>
            <person name="Magnuson J.K."/>
            <person name="Spatafora J.W."/>
            <person name="Maurice S."/>
            <person name="Pangilinan J."/>
            <person name="Andreopoulos W."/>
            <person name="LaButti K."/>
            <person name="Hundley H."/>
            <person name="Na H."/>
            <person name="Kuo A."/>
            <person name="Barry K."/>
            <person name="Lipzen A."/>
            <person name="Henrissat B."/>
            <person name="Riley R."/>
            <person name="Ahrendt S."/>
            <person name="Nagy L.G."/>
            <person name="Grigoriev I.V."/>
            <person name="Martin F."/>
            <person name="Rosso M.N."/>
        </authorList>
    </citation>
    <scope>NUCLEOTIDE SEQUENCE [LARGE SCALE GENOMIC DNA]</scope>
    <source>
        <strain evidence="2 3">CIRM-BRFM 1785</strain>
    </source>
</reference>
<feature type="compositionally biased region" description="Basic and acidic residues" evidence="1">
    <location>
        <begin position="333"/>
        <end position="350"/>
    </location>
</feature>
<comment type="caution">
    <text evidence="2">The sequence shown here is derived from an EMBL/GenBank/DDBJ whole genome shotgun (WGS) entry which is preliminary data.</text>
</comment>
<accession>A0ABQ8K4Y4</accession>
<gene>
    <name evidence="2" type="ORF">C8Q71DRAFT_880637</name>
</gene>
<feature type="region of interest" description="Disordered" evidence="1">
    <location>
        <begin position="80"/>
        <end position="102"/>
    </location>
</feature>
<dbReference type="GeneID" id="72009209"/>
<dbReference type="EMBL" id="JADCUA010000023">
    <property type="protein sequence ID" value="KAH9832022.1"/>
    <property type="molecule type" value="Genomic_DNA"/>
</dbReference>
<dbReference type="RefSeq" id="XP_047775068.1">
    <property type="nucleotide sequence ID" value="XM_047928477.1"/>
</dbReference>
<organism evidence="2 3">
    <name type="scientific">Rhodofomes roseus</name>
    <dbReference type="NCBI Taxonomy" id="34475"/>
    <lineage>
        <taxon>Eukaryota</taxon>
        <taxon>Fungi</taxon>
        <taxon>Dikarya</taxon>
        <taxon>Basidiomycota</taxon>
        <taxon>Agaricomycotina</taxon>
        <taxon>Agaricomycetes</taxon>
        <taxon>Polyporales</taxon>
        <taxon>Rhodofomes</taxon>
    </lineage>
</organism>
<keyword evidence="3" id="KW-1185">Reference proteome</keyword>
<feature type="region of interest" description="Disordered" evidence="1">
    <location>
        <begin position="394"/>
        <end position="413"/>
    </location>
</feature>
<feature type="region of interest" description="Disordered" evidence="1">
    <location>
        <begin position="193"/>
        <end position="232"/>
    </location>
</feature>
<proteinExistence type="predicted"/>